<keyword evidence="5" id="KW-0808">Transferase</keyword>
<dbReference type="AlphaFoldDB" id="A0A6A7ANB5"/>
<feature type="transmembrane region" description="Helical" evidence="9">
    <location>
        <begin position="68"/>
        <end position="87"/>
    </location>
</feature>
<evidence type="ECO:0000313" key="11">
    <source>
        <dbReference type="Proteomes" id="UP000799424"/>
    </source>
</evidence>
<keyword evidence="11" id="KW-1185">Reference proteome</keyword>
<evidence type="ECO:0000256" key="5">
    <source>
        <dbReference type="ARBA" id="ARBA00022679"/>
    </source>
</evidence>
<dbReference type="GO" id="GO:0008412">
    <property type="term" value="F:4-hydroxybenzoate polyprenyltransferase activity"/>
    <property type="evidence" value="ECO:0007669"/>
    <property type="project" value="TreeGrafter"/>
</dbReference>
<accession>A0A6A7ANB5</accession>
<dbReference type="GO" id="GO:0005743">
    <property type="term" value="C:mitochondrial inner membrane"/>
    <property type="evidence" value="ECO:0007669"/>
    <property type="project" value="TreeGrafter"/>
</dbReference>
<comment type="similarity">
    <text evidence="4">Belongs to the UbiA prenyltransferase family.</text>
</comment>
<evidence type="ECO:0000256" key="1">
    <source>
        <dbReference type="ARBA" id="ARBA00001946"/>
    </source>
</evidence>
<comment type="cofactor">
    <cofactor evidence="1">
        <name>Mg(2+)</name>
        <dbReference type="ChEBI" id="CHEBI:18420"/>
    </cofactor>
</comment>
<evidence type="ECO:0000256" key="9">
    <source>
        <dbReference type="SAM" id="Phobius"/>
    </source>
</evidence>
<dbReference type="GO" id="GO:0006744">
    <property type="term" value="P:ubiquinone biosynthetic process"/>
    <property type="evidence" value="ECO:0007669"/>
    <property type="project" value="TreeGrafter"/>
</dbReference>
<organism evidence="10 11">
    <name type="scientific">Ophiobolus disseminans</name>
    <dbReference type="NCBI Taxonomy" id="1469910"/>
    <lineage>
        <taxon>Eukaryota</taxon>
        <taxon>Fungi</taxon>
        <taxon>Dikarya</taxon>
        <taxon>Ascomycota</taxon>
        <taxon>Pezizomycotina</taxon>
        <taxon>Dothideomycetes</taxon>
        <taxon>Pleosporomycetidae</taxon>
        <taxon>Pleosporales</taxon>
        <taxon>Pleosporineae</taxon>
        <taxon>Phaeosphaeriaceae</taxon>
        <taxon>Ophiobolus</taxon>
    </lineage>
</organism>
<evidence type="ECO:0000256" key="6">
    <source>
        <dbReference type="ARBA" id="ARBA00022692"/>
    </source>
</evidence>
<dbReference type="PANTHER" id="PTHR11048">
    <property type="entry name" value="PRENYLTRANSFERASES"/>
    <property type="match status" value="1"/>
</dbReference>
<feature type="transmembrane region" description="Helical" evidence="9">
    <location>
        <begin position="295"/>
        <end position="316"/>
    </location>
</feature>
<dbReference type="CDD" id="cd13959">
    <property type="entry name" value="PT_UbiA_COQ2"/>
    <property type="match status" value="1"/>
</dbReference>
<dbReference type="FunFam" id="1.10.357.140:FF:000008">
    <property type="entry name" value="4-hydroxybenzoate octaprenyltransferase"/>
    <property type="match status" value="1"/>
</dbReference>
<comment type="subcellular location">
    <subcellularLocation>
        <location evidence="2">Membrane</location>
        <topology evidence="2">Multi-pass membrane protein</topology>
    </subcellularLocation>
</comment>
<evidence type="ECO:0000256" key="7">
    <source>
        <dbReference type="ARBA" id="ARBA00022989"/>
    </source>
</evidence>
<sequence length="350" mass="39331">MTFSVSSTWNRLPVKMSHNKDVRSPILTKNEPTFPSYRPPTTGFVSYLPSSWVPYAQLMRLDRPAGFYAFYFPYLVGLAFAAANAPIRHAPEELMRYAGLFFVWCIVLRGASCTWNDNLDQEYDRAVARCRNRPIARGAVLTAQAHVFTALQLLTMALFLAVTPFPATTHPDAAFIVVLFFIYPFGKRFTNYPQFILGFPFAAATFMACHTLSIDPMSRKMLLPTSLFCLSNVCWTMIYDTIYAHQDLQDDLKAGVMSMAVRFKDNTKQMCSVLAVTQIGLLSAVGALLNLGLPYYIVTVAGTASCIAAMIHLVDLKVPKSCAWWFKADFWFVGSTMFFGLLGQYGMRYL</sequence>
<keyword evidence="8 9" id="KW-0472">Membrane</keyword>
<feature type="transmembrane region" description="Helical" evidence="9">
    <location>
        <begin position="328"/>
        <end position="347"/>
    </location>
</feature>
<comment type="pathway">
    <text evidence="3">Secondary metabolite biosynthesis; terpenoid biosynthesis.</text>
</comment>
<dbReference type="InterPro" id="IPR000537">
    <property type="entry name" value="UbiA_prenyltransferase"/>
</dbReference>
<feature type="transmembrane region" description="Helical" evidence="9">
    <location>
        <begin position="143"/>
        <end position="162"/>
    </location>
</feature>
<protein>
    <submittedName>
        <fullName evidence="10">UbiA-domain-containing protein</fullName>
    </submittedName>
</protein>
<reference evidence="10" key="1">
    <citation type="journal article" date="2020" name="Stud. Mycol.">
        <title>101 Dothideomycetes genomes: a test case for predicting lifestyles and emergence of pathogens.</title>
        <authorList>
            <person name="Haridas S."/>
            <person name="Albert R."/>
            <person name="Binder M."/>
            <person name="Bloem J."/>
            <person name="Labutti K."/>
            <person name="Salamov A."/>
            <person name="Andreopoulos B."/>
            <person name="Baker S."/>
            <person name="Barry K."/>
            <person name="Bills G."/>
            <person name="Bluhm B."/>
            <person name="Cannon C."/>
            <person name="Castanera R."/>
            <person name="Culley D."/>
            <person name="Daum C."/>
            <person name="Ezra D."/>
            <person name="Gonzalez J."/>
            <person name="Henrissat B."/>
            <person name="Kuo A."/>
            <person name="Liang C."/>
            <person name="Lipzen A."/>
            <person name="Lutzoni F."/>
            <person name="Magnuson J."/>
            <person name="Mondo S."/>
            <person name="Nolan M."/>
            <person name="Ohm R."/>
            <person name="Pangilinan J."/>
            <person name="Park H.-J."/>
            <person name="Ramirez L."/>
            <person name="Alfaro M."/>
            <person name="Sun H."/>
            <person name="Tritt A."/>
            <person name="Yoshinaga Y."/>
            <person name="Zwiers L.-H."/>
            <person name="Turgeon B."/>
            <person name="Goodwin S."/>
            <person name="Spatafora J."/>
            <person name="Crous P."/>
            <person name="Grigoriev I."/>
        </authorList>
    </citation>
    <scope>NUCLEOTIDE SEQUENCE</scope>
    <source>
        <strain evidence="10">CBS 113818</strain>
    </source>
</reference>
<evidence type="ECO:0000256" key="8">
    <source>
        <dbReference type="ARBA" id="ARBA00023136"/>
    </source>
</evidence>
<dbReference type="InterPro" id="IPR039653">
    <property type="entry name" value="Prenyltransferase"/>
</dbReference>
<dbReference type="Gene3D" id="1.20.120.1780">
    <property type="entry name" value="UbiA prenyltransferase"/>
    <property type="match status" value="1"/>
</dbReference>
<dbReference type="Proteomes" id="UP000799424">
    <property type="component" value="Unassembled WGS sequence"/>
</dbReference>
<dbReference type="OrthoDB" id="18170at2759"/>
<evidence type="ECO:0000256" key="4">
    <source>
        <dbReference type="ARBA" id="ARBA00005985"/>
    </source>
</evidence>
<dbReference type="PANTHER" id="PTHR11048:SF39">
    <property type="entry name" value="POLYPRENYL TRANSFERASE AUSN"/>
    <property type="match status" value="1"/>
</dbReference>
<keyword evidence="7 9" id="KW-1133">Transmembrane helix</keyword>
<evidence type="ECO:0000313" key="10">
    <source>
        <dbReference type="EMBL" id="KAF2834037.1"/>
    </source>
</evidence>
<gene>
    <name evidence="10" type="ORF">CC86DRAFT_416121</name>
</gene>
<feature type="transmembrane region" description="Helical" evidence="9">
    <location>
        <begin position="94"/>
        <end position="112"/>
    </location>
</feature>
<dbReference type="FunFam" id="1.20.120.1780:FF:000001">
    <property type="entry name" value="4-hydroxybenzoate octaprenyltransferase"/>
    <property type="match status" value="1"/>
</dbReference>
<name>A0A6A7ANB5_9PLEO</name>
<evidence type="ECO:0000256" key="2">
    <source>
        <dbReference type="ARBA" id="ARBA00004141"/>
    </source>
</evidence>
<dbReference type="Gene3D" id="1.10.357.140">
    <property type="entry name" value="UbiA prenyltransferase"/>
    <property type="match status" value="1"/>
</dbReference>
<evidence type="ECO:0000256" key="3">
    <source>
        <dbReference type="ARBA" id="ARBA00004721"/>
    </source>
</evidence>
<keyword evidence="6 9" id="KW-0812">Transmembrane</keyword>
<dbReference type="Pfam" id="PF01040">
    <property type="entry name" value="UbiA"/>
    <property type="match status" value="1"/>
</dbReference>
<dbReference type="InterPro" id="IPR044878">
    <property type="entry name" value="UbiA_sf"/>
</dbReference>
<dbReference type="EMBL" id="MU006216">
    <property type="protein sequence ID" value="KAF2834037.1"/>
    <property type="molecule type" value="Genomic_DNA"/>
</dbReference>
<feature type="transmembrane region" description="Helical" evidence="9">
    <location>
        <begin position="192"/>
        <end position="212"/>
    </location>
</feature>
<proteinExistence type="inferred from homology"/>